<evidence type="ECO:0000259" key="3">
    <source>
        <dbReference type="PROSITE" id="PS51724"/>
    </source>
</evidence>
<sequence>MEDASEYAGQQPVEQSFEAYGEEAAYADQEAQGYDHYAPAEGYGPGQEQGYSNGYGDQAYAEQDYAEQGYDPNAYAGQAYAEGQYPDGEYAPQDGSHAVQTYEAAYDGAPEIPLSYGQPGAGYQDAEPQSDADFMGTEGGADGKVKAGIFSKYMGRRSGIMIGSAVVGAIALGGALAFAFKQSGGGISGEPPLITAENTPVKEAPEQPGGKEFPHKNKLIYDRLENGDQPEADRLVPRQEELALPNMPAQTDMPDMPELAANDAGNAGAADASDPDSGPRKVKTLTVRPDGSVDAGQATANAAGAQSEPTTTASIEPQAQPAPAPAAASRNYVVQVASKKDQTEALAAFADMQQKYPSLLANYRPMVNRVNLGDKGVWYRLQVGPMSSQADASQLCGQLKAKGLNDCLVMAQ</sequence>
<reference evidence="4 5" key="1">
    <citation type="submission" date="2016-07" db="EMBL/GenBank/DDBJ databases">
        <title>Draft genome sequence of Methyloligella halotolerans C2T (VKM B-2706T=CCUG 61687T=DSM 25045T), a halotolerant polyhydroxybutyrate accumulating methylotroph.</title>
        <authorList>
            <person name="Vasilenko O.V."/>
            <person name="Doronina N.V."/>
            <person name="Poroshina M.N."/>
            <person name="Tarlachkov S.V."/>
            <person name="Trotsenko Y.A."/>
        </authorList>
    </citation>
    <scope>NUCLEOTIDE SEQUENCE [LARGE SCALE GENOMIC DNA]</scope>
    <source>
        <strain evidence="4 5">VKM B-2706</strain>
    </source>
</reference>
<evidence type="ECO:0000256" key="1">
    <source>
        <dbReference type="SAM" id="MobiDB-lite"/>
    </source>
</evidence>
<protein>
    <submittedName>
        <fullName evidence="4">Rare lipoprotein A</fullName>
    </submittedName>
</protein>
<feature type="region of interest" description="Disordered" evidence="1">
    <location>
        <begin position="190"/>
        <end position="216"/>
    </location>
</feature>
<comment type="caution">
    <text evidence="4">The sequence shown here is derived from an EMBL/GenBank/DDBJ whole genome shotgun (WGS) entry which is preliminary data.</text>
</comment>
<dbReference type="Gene3D" id="3.30.70.1070">
    <property type="entry name" value="Sporulation related repeat"/>
    <property type="match status" value="1"/>
</dbReference>
<evidence type="ECO:0000313" key="4">
    <source>
        <dbReference type="EMBL" id="ODA68753.1"/>
    </source>
</evidence>
<feature type="compositionally biased region" description="Low complexity" evidence="1">
    <location>
        <begin position="260"/>
        <end position="276"/>
    </location>
</feature>
<keyword evidence="2" id="KW-0812">Transmembrane</keyword>
<dbReference type="RefSeq" id="WP_069093991.1">
    <property type="nucleotide sequence ID" value="NZ_MASI01000001.1"/>
</dbReference>
<feature type="compositionally biased region" description="Low complexity" evidence="1">
    <location>
        <begin position="295"/>
        <end position="306"/>
    </location>
</feature>
<evidence type="ECO:0000313" key="5">
    <source>
        <dbReference type="Proteomes" id="UP000095087"/>
    </source>
</evidence>
<dbReference type="GO" id="GO:0042834">
    <property type="term" value="F:peptidoglycan binding"/>
    <property type="evidence" value="ECO:0007669"/>
    <property type="project" value="InterPro"/>
</dbReference>
<dbReference type="InterPro" id="IPR036680">
    <property type="entry name" value="SPOR-like_sf"/>
</dbReference>
<gene>
    <name evidence="4" type="ORF">A7A08_00585</name>
</gene>
<evidence type="ECO:0000256" key="2">
    <source>
        <dbReference type="SAM" id="Phobius"/>
    </source>
</evidence>
<dbReference type="Proteomes" id="UP000095087">
    <property type="component" value="Unassembled WGS sequence"/>
</dbReference>
<keyword evidence="2" id="KW-0472">Membrane</keyword>
<proteinExistence type="predicted"/>
<dbReference type="Pfam" id="PF05036">
    <property type="entry name" value="SPOR"/>
    <property type="match status" value="1"/>
</dbReference>
<keyword evidence="4" id="KW-0449">Lipoprotein</keyword>
<dbReference type="OrthoDB" id="7338235at2"/>
<feature type="region of interest" description="Disordered" evidence="1">
    <location>
        <begin position="247"/>
        <end position="326"/>
    </location>
</feature>
<feature type="domain" description="SPOR" evidence="3">
    <location>
        <begin position="326"/>
        <end position="412"/>
    </location>
</feature>
<dbReference type="AlphaFoldDB" id="A0A1E2S2L2"/>
<keyword evidence="2" id="KW-1133">Transmembrane helix</keyword>
<feature type="transmembrane region" description="Helical" evidence="2">
    <location>
        <begin position="160"/>
        <end position="180"/>
    </location>
</feature>
<dbReference type="SUPFAM" id="SSF110997">
    <property type="entry name" value="Sporulation related repeat"/>
    <property type="match status" value="1"/>
</dbReference>
<dbReference type="STRING" id="1177755.A7A08_00585"/>
<dbReference type="PATRIC" id="fig|1177755.3.peg.584"/>
<dbReference type="PROSITE" id="PS51724">
    <property type="entry name" value="SPOR"/>
    <property type="match status" value="1"/>
</dbReference>
<dbReference type="InterPro" id="IPR007730">
    <property type="entry name" value="SPOR-like_dom"/>
</dbReference>
<dbReference type="EMBL" id="MASI01000001">
    <property type="protein sequence ID" value="ODA68753.1"/>
    <property type="molecule type" value="Genomic_DNA"/>
</dbReference>
<feature type="compositionally biased region" description="Low complexity" evidence="1">
    <location>
        <begin position="317"/>
        <end position="326"/>
    </location>
</feature>
<feature type="region of interest" description="Disordered" evidence="1">
    <location>
        <begin position="1"/>
        <end position="62"/>
    </location>
</feature>
<organism evidence="4 5">
    <name type="scientific">Methyloligella halotolerans</name>
    <dbReference type="NCBI Taxonomy" id="1177755"/>
    <lineage>
        <taxon>Bacteria</taxon>
        <taxon>Pseudomonadati</taxon>
        <taxon>Pseudomonadota</taxon>
        <taxon>Alphaproteobacteria</taxon>
        <taxon>Hyphomicrobiales</taxon>
        <taxon>Hyphomicrobiaceae</taxon>
        <taxon>Methyloligella</taxon>
    </lineage>
</organism>
<keyword evidence="5" id="KW-1185">Reference proteome</keyword>
<accession>A0A1E2S2L2</accession>
<name>A0A1E2S2L2_9HYPH</name>